<reference evidence="2" key="1">
    <citation type="submission" date="2022-03" db="EMBL/GenBank/DDBJ databases">
        <title>Draft genome sequence of Aduncisulcus paluster, a free-living microaerophilic Fornicata.</title>
        <authorList>
            <person name="Yuyama I."/>
            <person name="Kume K."/>
            <person name="Tamura T."/>
            <person name="Inagaki Y."/>
            <person name="Hashimoto T."/>
        </authorList>
    </citation>
    <scope>NUCLEOTIDE SEQUENCE</scope>
    <source>
        <strain evidence="2">NY0171</strain>
    </source>
</reference>
<comment type="caution">
    <text evidence="2">The sequence shown here is derived from an EMBL/GenBank/DDBJ whole genome shotgun (WGS) entry which is preliminary data.</text>
</comment>
<keyword evidence="3" id="KW-1185">Reference proteome</keyword>
<sequence>MRAFKNIGLVALGLIIGLAISSPGQISQAAPGTQSDPLVTLSYVDKRFEELDTYLESKLSSTGTTSSGGSLFEIVEVKAGGMIYLGDSSEFILRSGEGVAIASANGGLANLTEGYDIAQGKAIPKNHQILNPQNDGRGVAITKDSWVMIKGPYTVVTN</sequence>
<accession>A0ABQ5KMC1</accession>
<feature type="signal peptide" evidence="1">
    <location>
        <begin position="1"/>
        <end position="21"/>
    </location>
</feature>
<evidence type="ECO:0000256" key="1">
    <source>
        <dbReference type="SAM" id="SignalP"/>
    </source>
</evidence>
<evidence type="ECO:0000313" key="3">
    <source>
        <dbReference type="Proteomes" id="UP001057375"/>
    </source>
</evidence>
<organism evidence="2 3">
    <name type="scientific">Aduncisulcus paluster</name>
    <dbReference type="NCBI Taxonomy" id="2918883"/>
    <lineage>
        <taxon>Eukaryota</taxon>
        <taxon>Metamonada</taxon>
        <taxon>Carpediemonas-like organisms</taxon>
        <taxon>Aduncisulcus</taxon>
    </lineage>
</organism>
<keyword evidence="1" id="KW-0732">Signal</keyword>
<protein>
    <submittedName>
        <fullName evidence="2">Uncharacterized protein</fullName>
    </submittedName>
</protein>
<proteinExistence type="predicted"/>
<evidence type="ECO:0000313" key="2">
    <source>
        <dbReference type="EMBL" id="GKT33657.1"/>
    </source>
</evidence>
<gene>
    <name evidence="2" type="ORF">ADUPG1_007468</name>
</gene>
<dbReference type="Proteomes" id="UP001057375">
    <property type="component" value="Unassembled WGS sequence"/>
</dbReference>
<feature type="chain" id="PRO_5045439434" evidence="1">
    <location>
        <begin position="22"/>
        <end position="158"/>
    </location>
</feature>
<name>A0ABQ5KMC1_9EUKA</name>
<dbReference type="EMBL" id="BQXS01010390">
    <property type="protein sequence ID" value="GKT33657.1"/>
    <property type="molecule type" value="Genomic_DNA"/>
</dbReference>